<feature type="transmembrane region" description="Helical" evidence="2">
    <location>
        <begin position="40"/>
        <end position="60"/>
    </location>
</feature>
<keyword evidence="4" id="KW-1185">Reference proteome</keyword>
<feature type="region of interest" description="Disordered" evidence="1">
    <location>
        <begin position="1"/>
        <end position="28"/>
    </location>
</feature>
<dbReference type="AlphaFoldDB" id="A0A0D6PHE1"/>
<dbReference type="STRING" id="1120923.SAMN02746095_00195"/>
<accession>A0A0D6PHE1</accession>
<comment type="caution">
    <text evidence="3">The sequence shown here is derived from an EMBL/GenBank/DDBJ whole genome shotgun (WGS) entry which is preliminary data.</text>
</comment>
<reference evidence="3 4" key="1">
    <citation type="submission" date="2012-11" db="EMBL/GenBank/DDBJ databases">
        <title>Whole genome sequence of Acidocella aminolytica 101 = DSM 11237.</title>
        <authorList>
            <person name="Azuma Y."/>
            <person name="Higashiura N."/>
            <person name="Hirakawa H."/>
            <person name="Matsushita K."/>
        </authorList>
    </citation>
    <scope>NUCLEOTIDE SEQUENCE [LARGE SCALE GENOMIC DNA]</scope>
    <source>
        <strain evidence="4">101 / DSM 11237</strain>
    </source>
</reference>
<keyword evidence="2" id="KW-0812">Transmembrane</keyword>
<name>A0A0D6PHE1_9PROT</name>
<evidence type="ECO:0000256" key="1">
    <source>
        <dbReference type="SAM" id="MobiDB-lite"/>
    </source>
</evidence>
<sequence>MPGHLPQKQSKPPRHSRRGKAKVITAPKPDPRILPYGTPAVSYVLAGIVFGVLLTCAQFVNGTPVPGDRLAVPAGAIPSNGSGHSVAPPEQVTARLLGNVLSQTGPACTLSESALRAQGGSFAVLATRPDGMVLSWAGGATAANAPCPAGQPILVSRAAYQSLQDWRPAPAYQR</sequence>
<proteinExistence type="predicted"/>
<gene>
    <name evidence="3" type="ORF">Aam_060_017</name>
</gene>
<evidence type="ECO:0000313" key="3">
    <source>
        <dbReference type="EMBL" id="GAN80791.1"/>
    </source>
</evidence>
<dbReference type="Proteomes" id="UP000032668">
    <property type="component" value="Unassembled WGS sequence"/>
</dbReference>
<protein>
    <submittedName>
        <fullName evidence="3">Uncharacterized protein</fullName>
    </submittedName>
</protein>
<evidence type="ECO:0000256" key="2">
    <source>
        <dbReference type="SAM" id="Phobius"/>
    </source>
</evidence>
<organism evidence="3 4">
    <name type="scientific">Acidocella aminolytica 101 = DSM 11237</name>
    <dbReference type="NCBI Taxonomy" id="1120923"/>
    <lineage>
        <taxon>Bacteria</taxon>
        <taxon>Pseudomonadati</taxon>
        <taxon>Pseudomonadota</taxon>
        <taxon>Alphaproteobacteria</taxon>
        <taxon>Acetobacterales</taxon>
        <taxon>Acidocellaceae</taxon>
        <taxon>Acidocella</taxon>
    </lineage>
</organism>
<dbReference type="EMBL" id="BANC01000059">
    <property type="protein sequence ID" value="GAN80791.1"/>
    <property type="molecule type" value="Genomic_DNA"/>
</dbReference>
<dbReference type="RefSeq" id="WP_048879185.1">
    <property type="nucleotide sequence ID" value="NZ_BANC01000059.1"/>
</dbReference>
<dbReference type="OrthoDB" id="9992654at2"/>
<keyword evidence="2" id="KW-1133">Transmembrane helix</keyword>
<evidence type="ECO:0000313" key="4">
    <source>
        <dbReference type="Proteomes" id="UP000032668"/>
    </source>
</evidence>
<feature type="compositionally biased region" description="Basic residues" evidence="1">
    <location>
        <begin position="11"/>
        <end position="21"/>
    </location>
</feature>
<keyword evidence="2" id="KW-0472">Membrane</keyword>